<comment type="caution">
    <text evidence="1">The sequence shown here is derived from an EMBL/GenBank/DDBJ whole genome shotgun (WGS) entry which is preliminary data.</text>
</comment>
<reference evidence="1" key="1">
    <citation type="submission" date="2021-02" db="EMBL/GenBank/DDBJ databases">
        <authorList>
            <person name="Dougan E. K."/>
            <person name="Rhodes N."/>
            <person name="Thang M."/>
            <person name="Chan C."/>
        </authorList>
    </citation>
    <scope>NUCLEOTIDE SEQUENCE</scope>
</reference>
<feature type="non-terminal residue" evidence="1">
    <location>
        <position position="1"/>
    </location>
</feature>
<dbReference type="AlphaFoldDB" id="A0A813EN76"/>
<evidence type="ECO:0000313" key="1">
    <source>
        <dbReference type="EMBL" id="CAE8599829.1"/>
    </source>
</evidence>
<proteinExistence type="predicted"/>
<gene>
    <name evidence="1" type="ORF">PGLA1383_LOCUS18171</name>
    <name evidence="2" type="ORF">PGLA2088_LOCUS49755</name>
</gene>
<organism evidence="1 3">
    <name type="scientific">Polarella glacialis</name>
    <name type="common">Dinoflagellate</name>
    <dbReference type="NCBI Taxonomy" id="89957"/>
    <lineage>
        <taxon>Eukaryota</taxon>
        <taxon>Sar</taxon>
        <taxon>Alveolata</taxon>
        <taxon>Dinophyceae</taxon>
        <taxon>Suessiales</taxon>
        <taxon>Suessiaceae</taxon>
        <taxon>Polarella</taxon>
    </lineage>
</organism>
<dbReference type="Proteomes" id="UP000626109">
    <property type="component" value="Unassembled WGS sequence"/>
</dbReference>
<dbReference type="EMBL" id="CAJNNV010011525">
    <property type="protein sequence ID" value="CAE8599829.1"/>
    <property type="molecule type" value="Genomic_DNA"/>
</dbReference>
<keyword evidence="3" id="KW-1185">Reference proteome</keyword>
<sequence length="152" mass="16108">HALSPLMPAESILRNALAGSADKPTAVVLTMLAEQTLSATALGSAAAWVVRSGTLLASTAGAKDKFRSLAVALRPEDLVALAPDAHDWTEAELIAAASLEEVSSESNVRRASLLRCAPMEAKETWAPIQVDAQQASWAKTIFNEYGTHEEKL</sequence>
<evidence type="ECO:0000313" key="2">
    <source>
        <dbReference type="EMBL" id="CAE8739760.1"/>
    </source>
</evidence>
<accession>A0A813EN76</accession>
<name>A0A813EN76_POLGL</name>
<evidence type="ECO:0000313" key="3">
    <source>
        <dbReference type="Proteomes" id="UP000654075"/>
    </source>
</evidence>
<dbReference type="EMBL" id="CAJNNW010037149">
    <property type="protein sequence ID" value="CAE8739760.1"/>
    <property type="molecule type" value="Genomic_DNA"/>
</dbReference>
<dbReference type="Proteomes" id="UP000654075">
    <property type="component" value="Unassembled WGS sequence"/>
</dbReference>
<protein>
    <submittedName>
        <fullName evidence="1">Uncharacterized protein</fullName>
    </submittedName>
</protein>